<dbReference type="Proteomes" id="UP000178446">
    <property type="component" value="Unassembled WGS sequence"/>
</dbReference>
<evidence type="ECO:0000313" key="2">
    <source>
        <dbReference type="Proteomes" id="UP000178446"/>
    </source>
</evidence>
<name>A0A1F7XWG1_9BACT</name>
<dbReference type="PANTHER" id="PTHR28055">
    <property type="entry name" value="ALTERED INHERITANCE OF MITOCHONDRIA PROTEIN 41, MITOCHONDRIAL"/>
    <property type="match status" value="1"/>
</dbReference>
<organism evidence="1 2">
    <name type="scientific">Candidatus Woesebacteria bacterium RIFCSPHIGHO2_01_FULL_37_10</name>
    <dbReference type="NCBI Taxonomy" id="1802489"/>
    <lineage>
        <taxon>Bacteria</taxon>
        <taxon>Candidatus Woeseibacteriota</taxon>
    </lineage>
</organism>
<sequence>MIASTINQKIAEALKAKDEIRLSTLRMLSSALNYERIAKQHDLSEEEELVVVQKEAKKRKDAIEAYEKAGATDRADKEKTELDILKKYLPVEMSAEELVKIINEVVGELRAEGMKDAGKVIGAVMNKVAGRAEGSKVAEIVKSKLL</sequence>
<dbReference type="Gene3D" id="1.10.1510.10">
    <property type="entry name" value="Uncharacterised protein YqeY/AIM41 PF09424, N-terminal domain"/>
    <property type="match status" value="1"/>
</dbReference>
<comment type="caution">
    <text evidence="1">The sequence shown here is derived from an EMBL/GenBank/DDBJ whole genome shotgun (WGS) entry which is preliminary data.</text>
</comment>
<dbReference type="GO" id="GO:0016884">
    <property type="term" value="F:carbon-nitrogen ligase activity, with glutamine as amido-N-donor"/>
    <property type="evidence" value="ECO:0007669"/>
    <property type="project" value="InterPro"/>
</dbReference>
<evidence type="ECO:0000313" key="1">
    <source>
        <dbReference type="EMBL" id="OGM18738.1"/>
    </source>
</evidence>
<dbReference type="SUPFAM" id="SSF89095">
    <property type="entry name" value="GatB/YqeY motif"/>
    <property type="match status" value="1"/>
</dbReference>
<reference evidence="1 2" key="1">
    <citation type="journal article" date="2016" name="Nat. Commun.">
        <title>Thousands of microbial genomes shed light on interconnected biogeochemical processes in an aquifer system.</title>
        <authorList>
            <person name="Anantharaman K."/>
            <person name="Brown C.T."/>
            <person name="Hug L.A."/>
            <person name="Sharon I."/>
            <person name="Castelle C.J."/>
            <person name="Probst A.J."/>
            <person name="Thomas B.C."/>
            <person name="Singh A."/>
            <person name="Wilkins M.J."/>
            <person name="Karaoz U."/>
            <person name="Brodie E.L."/>
            <person name="Williams K.H."/>
            <person name="Hubbard S.S."/>
            <person name="Banfield J.F."/>
        </authorList>
    </citation>
    <scope>NUCLEOTIDE SEQUENCE [LARGE SCALE GENOMIC DNA]</scope>
</reference>
<dbReference type="Gene3D" id="1.10.10.410">
    <property type="match status" value="1"/>
</dbReference>
<dbReference type="InterPro" id="IPR023168">
    <property type="entry name" value="GatB_Yqey_C_2"/>
</dbReference>
<evidence type="ECO:0008006" key="3">
    <source>
        <dbReference type="Google" id="ProtNLM"/>
    </source>
</evidence>
<dbReference type="EMBL" id="MGGB01000037">
    <property type="protein sequence ID" value="OGM18738.1"/>
    <property type="molecule type" value="Genomic_DNA"/>
</dbReference>
<dbReference type="InterPro" id="IPR042184">
    <property type="entry name" value="YqeY/Aim41_N"/>
</dbReference>
<dbReference type="PANTHER" id="PTHR28055:SF1">
    <property type="entry name" value="ALTERED INHERITANCE OF MITOCHONDRIA PROTEIN 41, MITOCHONDRIAL"/>
    <property type="match status" value="1"/>
</dbReference>
<proteinExistence type="predicted"/>
<accession>A0A1F7XWG1</accession>
<dbReference type="InterPro" id="IPR019004">
    <property type="entry name" value="YqeY/Aim41"/>
</dbReference>
<dbReference type="AlphaFoldDB" id="A0A1F7XWG1"/>
<dbReference type="Pfam" id="PF09424">
    <property type="entry name" value="YqeY"/>
    <property type="match status" value="1"/>
</dbReference>
<dbReference type="InterPro" id="IPR003789">
    <property type="entry name" value="Asn/Gln_tRNA_amidoTrase-B-like"/>
</dbReference>
<protein>
    <recommendedName>
        <fullName evidence="3">Glutamyl-tRNA amidotransferase</fullName>
    </recommendedName>
</protein>
<gene>
    <name evidence="1" type="ORF">A2685_02155</name>
</gene>